<dbReference type="PANTHER" id="PTHR47990">
    <property type="entry name" value="2-OXOGLUTARATE (2OG) AND FE(II)-DEPENDENT OXYGENASE SUPERFAMILY PROTEIN-RELATED"/>
    <property type="match status" value="1"/>
</dbReference>
<dbReference type="EC" id="1.14.20.7" evidence="3"/>
<comment type="pathway">
    <text evidence="2">Alkene biosynthesis; ethylene biosynthesis via 2-oxoglutarate.</text>
</comment>
<keyword evidence="11" id="KW-0408">Iron</keyword>
<evidence type="ECO:0000256" key="7">
    <source>
        <dbReference type="ARBA" id="ARBA00031011"/>
    </source>
</evidence>
<evidence type="ECO:0000256" key="3">
    <source>
        <dbReference type="ARBA" id="ARBA00012293"/>
    </source>
</evidence>
<dbReference type="AlphaFoldDB" id="A0A3S0V8F4"/>
<dbReference type="GO" id="GO:0009693">
    <property type="term" value="P:ethylene biosynthetic process"/>
    <property type="evidence" value="ECO:0007669"/>
    <property type="project" value="UniProtKB-KW"/>
</dbReference>
<dbReference type="PROSITE" id="PS51471">
    <property type="entry name" value="FE2OG_OXY"/>
    <property type="match status" value="1"/>
</dbReference>
<evidence type="ECO:0000259" key="13">
    <source>
        <dbReference type="PROSITE" id="PS51471"/>
    </source>
</evidence>
<protein>
    <recommendedName>
        <fullName evidence="5">2-oxoglutarate-dependent ethylene/succinate-forming enzyme</fullName>
        <ecNumber evidence="4">1.13.12.19</ecNumber>
        <ecNumber evidence="3">1.14.20.7</ecNumber>
    </recommendedName>
    <alternativeName>
        <fullName evidence="7">2-oxoglutarate dioxygenase (ethylene-forming)</fullName>
    </alternativeName>
    <alternativeName>
        <fullName evidence="8">2-oxoglutarate/L-arginine monooxygenase/decarboxylase (succinate-forming)</fullName>
    </alternativeName>
</protein>
<evidence type="ECO:0000256" key="9">
    <source>
        <dbReference type="ARBA" id="ARBA00047725"/>
    </source>
</evidence>
<accession>A0A3S0V8F4</accession>
<feature type="domain" description="Fe2OG dioxygenase" evidence="13">
    <location>
        <begin position="198"/>
        <end position="300"/>
    </location>
</feature>
<dbReference type="InterPro" id="IPR026992">
    <property type="entry name" value="DIOX_N"/>
</dbReference>
<dbReference type="GO" id="GO:0046872">
    <property type="term" value="F:metal ion binding"/>
    <property type="evidence" value="ECO:0007669"/>
    <property type="project" value="UniProtKB-KW"/>
</dbReference>
<evidence type="ECO:0000256" key="4">
    <source>
        <dbReference type="ARBA" id="ARBA00012531"/>
    </source>
</evidence>
<dbReference type="Pfam" id="PF14226">
    <property type="entry name" value="DIOX_N"/>
    <property type="match status" value="1"/>
</dbReference>
<comment type="catalytic activity">
    <reaction evidence="9">
        <text>2-oxoglutarate + O2 + 2 H(+) = ethene + 3 CO2 + H2O</text>
        <dbReference type="Rhea" id="RHEA:31523"/>
        <dbReference type="ChEBI" id="CHEBI:15377"/>
        <dbReference type="ChEBI" id="CHEBI:15378"/>
        <dbReference type="ChEBI" id="CHEBI:15379"/>
        <dbReference type="ChEBI" id="CHEBI:16526"/>
        <dbReference type="ChEBI" id="CHEBI:16810"/>
        <dbReference type="ChEBI" id="CHEBI:18153"/>
        <dbReference type="EC" id="1.13.12.19"/>
    </reaction>
</comment>
<evidence type="ECO:0000313" key="14">
    <source>
        <dbReference type="EMBL" id="RUQ75189.1"/>
    </source>
</evidence>
<evidence type="ECO:0000256" key="5">
    <source>
        <dbReference type="ARBA" id="ARBA00019045"/>
    </source>
</evidence>
<reference evidence="14 15" key="1">
    <citation type="submission" date="2018-12" db="EMBL/GenBank/DDBJ databases">
        <authorList>
            <person name="Yang Y."/>
        </authorList>
    </citation>
    <scope>NUCLEOTIDE SEQUENCE [LARGE SCALE GENOMIC DNA]</scope>
    <source>
        <strain evidence="14 15">GSF71</strain>
    </source>
</reference>
<comment type="similarity">
    <text evidence="11">Belongs to the iron/ascorbate-dependent oxidoreductase family.</text>
</comment>
<keyword evidence="11" id="KW-0560">Oxidoreductase</keyword>
<dbReference type="InterPro" id="IPR050231">
    <property type="entry name" value="Iron_ascorbate_oxido_reductase"/>
</dbReference>
<evidence type="ECO:0000256" key="8">
    <source>
        <dbReference type="ARBA" id="ARBA00031282"/>
    </source>
</evidence>
<dbReference type="GO" id="GO:0102276">
    <property type="term" value="F:2-oxoglutarate oxygenase/decarboxylase (ethylene-forming) activity"/>
    <property type="evidence" value="ECO:0007669"/>
    <property type="project" value="UniProtKB-EC"/>
</dbReference>
<dbReference type="EMBL" id="RZIJ01000002">
    <property type="protein sequence ID" value="RUQ75189.1"/>
    <property type="molecule type" value="Genomic_DNA"/>
</dbReference>
<evidence type="ECO:0000256" key="10">
    <source>
        <dbReference type="ARBA" id="ARBA00049359"/>
    </source>
</evidence>
<dbReference type="InterPro" id="IPR005123">
    <property type="entry name" value="Oxoglu/Fe-dep_dioxygenase_dom"/>
</dbReference>
<dbReference type="InterPro" id="IPR044861">
    <property type="entry name" value="IPNS-like_FE2OG_OXY"/>
</dbReference>
<keyword evidence="15" id="KW-1185">Reference proteome</keyword>
<evidence type="ECO:0000256" key="2">
    <source>
        <dbReference type="ARBA" id="ARBA00004767"/>
    </source>
</evidence>
<name>A0A3S0V8F4_9PROT</name>
<organism evidence="14 15">
    <name type="scientific">Azospirillum doebereinerae</name>
    <dbReference type="NCBI Taxonomy" id="92933"/>
    <lineage>
        <taxon>Bacteria</taxon>
        <taxon>Pseudomonadati</taxon>
        <taxon>Pseudomonadota</taxon>
        <taxon>Alphaproteobacteria</taxon>
        <taxon>Rhodospirillales</taxon>
        <taxon>Azospirillaceae</taxon>
        <taxon>Azospirillum</taxon>
    </lineage>
</organism>
<comment type="caution">
    <text evidence="14">The sequence shown here is derived from an EMBL/GenBank/DDBJ whole genome shotgun (WGS) entry which is preliminary data.</text>
</comment>
<evidence type="ECO:0000256" key="12">
    <source>
        <dbReference type="SAM" id="MobiDB-lite"/>
    </source>
</evidence>
<dbReference type="InterPro" id="IPR027443">
    <property type="entry name" value="IPNS-like_sf"/>
</dbReference>
<evidence type="ECO:0000256" key="6">
    <source>
        <dbReference type="ARBA" id="ARBA00022666"/>
    </source>
</evidence>
<dbReference type="RefSeq" id="WP_126995329.1">
    <property type="nucleotide sequence ID" value="NZ_CP173190.1"/>
</dbReference>
<evidence type="ECO:0000256" key="11">
    <source>
        <dbReference type="RuleBase" id="RU003682"/>
    </source>
</evidence>
<evidence type="ECO:0000313" key="15">
    <source>
        <dbReference type="Proteomes" id="UP000280346"/>
    </source>
</evidence>
<evidence type="ECO:0000256" key="1">
    <source>
        <dbReference type="ARBA" id="ARBA00001954"/>
    </source>
</evidence>
<comment type="catalytic activity">
    <reaction evidence="10">
        <text>L-arginine + 2-oxoglutarate + O2 = guanidine + L-glutamate 5-semialdehyde + succinate + CO2</text>
        <dbReference type="Rhea" id="RHEA:31535"/>
        <dbReference type="ChEBI" id="CHEBI:15379"/>
        <dbReference type="ChEBI" id="CHEBI:16526"/>
        <dbReference type="ChEBI" id="CHEBI:16810"/>
        <dbReference type="ChEBI" id="CHEBI:30031"/>
        <dbReference type="ChEBI" id="CHEBI:30087"/>
        <dbReference type="ChEBI" id="CHEBI:32682"/>
        <dbReference type="ChEBI" id="CHEBI:58066"/>
        <dbReference type="EC" id="1.14.20.7"/>
    </reaction>
</comment>
<keyword evidence="11" id="KW-0479">Metal-binding</keyword>
<dbReference type="SUPFAM" id="SSF51197">
    <property type="entry name" value="Clavaminate synthase-like"/>
    <property type="match status" value="1"/>
</dbReference>
<dbReference type="Pfam" id="PF03171">
    <property type="entry name" value="2OG-FeII_Oxy"/>
    <property type="match status" value="1"/>
</dbReference>
<dbReference type="OrthoDB" id="21825at2"/>
<keyword evidence="6" id="KW-0266">Ethylene biosynthesis</keyword>
<gene>
    <name evidence="14" type="ORF">EJ913_04900</name>
</gene>
<comment type="cofactor">
    <cofactor evidence="1">
        <name>Fe(2+)</name>
        <dbReference type="ChEBI" id="CHEBI:29033"/>
    </cofactor>
</comment>
<dbReference type="Gene3D" id="2.60.120.330">
    <property type="entry name" value="B-lactam Antibiotic, Isopenicillin N Synthase, Chain"/>
    <property type="match status" value="1"/>
</dbReference>
<dbReference type="Proteomes" id="UP000280346">
    <property type="component" value="Unassembled WGS sequence"/>
</dbReference>
<feature type="region of interest" description="Disordered" evidence="12">
    <location>
        <begin position="1"/>
        <end position="34"/>
    </location>
</feature>
<proteinExistence type="inferred from homology"/>
<sequence length="342" mass="36570">MTADATPALAASQPDAVRKPGRRPGRAGPSSGVPLVDAAALRTGDRTARTALGRRIVAAFEESGGMRVINHGIAPTLADGAFAAARRFFAQPPDRLEALGTNRWGRGFLALRTNRKPGYAPDVREAFDLGLDIPADDPRVLAGKPLHAPNHWPDDPTFRHAVEGYFQAVRDFGAALQDSLALGLGLPEDRFRPLYRTPLSTMRLLHYPNPDGTPAPGEFAMAPHTDFGAYTFLLQDATGGLEHEGADGAWHALDPIDGSLLVFLGDLMAWWSGGRFKALRHRVVGVPGRARVSIPVFYNPDFDAELAWPTAPDGEAAGTRASMACGSYILAQARDRAALLAG</sequence>
<dbReference type="EC" id="1.13.12.19" evidence="4"/>